<protein>
    <submittedName>
        <fullName evidence="2">Uncharacterized protein</fullName>
    </submittedName>
</protein>
<gene>
    <name evidence="2" type="ORF">CW751_03665</name>
</gene>
<sequence length="89" mass="10203">MADFYNAFSTTSKEEWIEKVKVDLKGKTIEDVLHLRHPVEELNYHSYGLAEDLKDHHNAPGQADFSRGGSTKSNDWKNNVYVPIDTPKK</sequence>
<dbReference type="InterPro" id="IPR016176">
    <property type="entry name" value="Cbl-dep_enz_cat"/>
</dbReference>
<accession>A0A2I0R4X4</accession>
<keyword evidence="3" id="KW-1185">Reference proteome</keyword>
<organism evidence="2 3">
    <name type="scientific">Brumimicrobium salinarum</name>
    <dbReference type="NCBI Taxonomy" id="2058658"/>
    <lineage>
        <taxon>Bacteria</taxon>
        <taxon>Pseudomonadati</taxon>
        <taxon>Bacteroidota</taxon>
        <taxon>Flavobacteriia</taxon>
        <taxon>Flavobacteriales</taxon>
        <taxon>Crocinitomicaceae</taxon>
        <taxon>Brumimicrobium</taxon>
    </lineage>
</organism>
<dbReference type="GO" id="GO:0031419">
    <property type="term" value="F:cobalamin binding"/>
    <property type="evidence" value="ECO:0007669"/>
    <property type="project" value="InterPro"/>
</dbReference>
<reference evidence="2 3" key="1">
    <citation type="submission" date="2017-12" db="EMBL/GenBank/DDBJ databases">
        <title>The draft genome sequence of Brumimicrobium saltpan LHR20.</title>
        <authorList>
            <person name="Do Z.-J."/>
            <person name="Luo H.-R."/>
        </authorList>
    </citation>
    <scope>NUCLEOTIDE SEQUENCE [LARGE SCALE GENOMIC DNA]</scope>
    <source>
        <strain evidence="2 3">LHR20</strain>
    </source>
</reference>
<feature type="compositionally biased region" description="Polar residues" evidence="1">
    <location>
        <begin position="68"/>
        <end position="77"/>
    </location>
</feature>
<evidence type="ECO:0000313" key="3">
    <source>
        <dbReference type="Proteomes" id="UP000236654"/>
    </source>
</evidence>
<proteinExistence type="predicted"/>
<evidence type="ECO:0000256" key="1">
    <source>
        <dbReference type="SAM" id="MobiDB-lite"/>
    </source>
</evidence>
<dbReference type="Proteomes" id="UP000236654">
    <property type="component" value="Unassembled WGS sequence"/>
</dbReference>
<evidence type="ECO:0000313" key="2">
    <source>
        <dbReference type="EMBL" id="PKR81633.1"/>
    </source>
</evidence>
<name>A0A2I0R4X4_9FLAO</name>
<dbReference type="RefSeq" id="WP_101333647.1">
    <property type="nucleotide sequence ID" value="NZ_PJNI01000002.1"/>
</dbReference>
<dbReference type="EMBL" id="PJNI01000002">
    <property type="protein sequence ID" value="PKR81633.1"/>
    <property type="molecule type" value="Genomic_DNA"/>
</dbReference>
<feature type="region of interest" description="Disordered" evidence="1">
    <location>
        <begin position="55"/>
        <end position="89"/>
    </location>
</feature>
<dbReference type="GO" id="GO:0003824">
    <property type="term" value="F:catalytic activity"/>
    <property type="evidence" value="ECO:0007669"/>
    <property type="project" value="InterPro"/>
</dbReference>
<dbReference type="SUPFAM" id="SSF51703">
    <property type="entry name" value="Cobalamin (vitamin B12)-dependent enzymes"/>
    <property type="match status" value="1"/>
</dbReference>
<comment type="caution">
    <text evidence="2">The sequence shown here is derived from an EMBL/GenBank/DDBJ whole genome shotgun (WGS) entry which is preliminary data.</text>
</comment>
<dbReference type="AlphaFoldDB" id="A0A2I0R4X4"/>